<reference evidence="2" key="1">
    <citation type="submission" date="2021-01" db="EMBL/GenBank/DDBJ databases">
        <title>Whole genome shotgun sequence of Sphaerimonospora thailandensis NBRC 107569.</title>
        <authorList>
            <person name="Komaki H."/>
            <person name="Tamura T."/>
        </authorList>
    </citation>
    <scope>NUCLEOTIDE SEQUENCE</scope>
    <source>
        <strain evidence="2">NBRC 107569</strain>
    </source>
</reference>
<gene>
    <name evidence="2" type="ORF">Mth01_17320</name>
</gene>
<dbReference type="RefSeq" id="WP_204014134.1">
    <property type="nucleotide sequence ID" value="NZ_BOOG01000015.1"/>
</dbReference>
<protein>
    <submittedName>
        <fullName evidence="2">Uncharacterized protein</fullName>
    </submittedName>
</protein>
<evidence type="ECO:0000256" key="1">
    <source>
        <dbReference type="SAM" id="MobiDB-lite"/>
    </source>
</evidence>
<feature type="compositionally biased region" description="Acidic residues" evidence="1">
    <location>
        <begin position="15"/>
        <end position="31"/>
    </location>
</feature>
<accession>A0A8J3R7K8</accession>
<keyword evidence="3" id="KW-1185">Reference proteome</keyword>
<dbReference type="Proteomes" id="UP000610966">
    <property type="component" value="Unassembled WGS sequence"/>
</dbReference>
<dbReference type="AlphaFoldDB" id="A0A8J3R7K8"/>
<proteinExistence type="predicted"/>
<organism evidence="2 3">
    <name type="scientific">Sphaerimonospora thailandensis</name>
    <dbReference type="NCBI Taxonomy" id="795644"/>
    <lineage>
        <taxon>Bacteria</taxon>
        <taxon>Bacillati</taxon>
        <taxon>Actinomycetota</taxon>
        <taxon>Actinomycetes</taxon>
        <taxon>Streptosporangiales</taxon>
        <taxon>Streptosporangiaceae</taxon>
        <taxon>Sphaerimonospora</taxon>
    </lineage>
</organism>
<feature type="compositionally biased region" description="Basic and acidic residues" evidence="1">
    <location>
        <begin position="1"/>
        <end position="14"/>
    </location>
</feature>
<comment type="caution">
    <text evidence="2">The sequence shown here is derived from an EMBL/GenBank/DDBJ whole genome shotgun (WGS) entry which is preliminary data.</text>
</comment>
<sequence>MIVEDEYGRDVDPREMDDDREPEAPELEGEPPVDLGVLTDIHARHLVEGASAEGKEAAQILLEYMPALIAELRQARAELEAWHGRDHRHEYALTPDGDKPGPYSGVNRSIAERAAGDRPDLGTPWERTISTSQWTRYEPSPF</sequence>
<evidence type="ECO:0000313" key="3">
    <source>
        <dbReference type="Proteomes" id="UP000610966"/>
    </source>
</evidence>
<dbReference type="EMBL" id="BOOG01000015">
    <property type="protein sequence ID" value="GIH69479.1"/>
    <property type="molecule type" value="Genomic_DNA"/>
</dbReference>
<evidence type="ECO:0000313" key="2">
    <source>
        <dbReference type="EMBL" id="GIH69479.1"/>
    </source>
</evidence>
<name>A0A8J3R7K8_9ACTN</name>
<feature type="region of interest" description="Disordered" evidence="1">
    <location>
        <begin position="1"/>
        <end position="33"/>
    </location>
</feature>